<feature type="compositionally biased region" description="Polar residues" evidence="6">
    <location>
        <begin position="1"/>
        <end position="24"/>
    </location>
</feature>
<proteinExistence type="predicted"/>
<keyword evidence="3 7" id="KW-0812">Transmembrane</keyword>
<evidence type="ECO:0000256" key="6">
    <source>
        <dbReference type="SAM" id="MobiDB-lite"/>
    </source>
</evidence>
<organism evidence="8 9">
    <name type="scientific">Pigmentiphaga aceris</name>
    <dbReference type="NCBI Taxonomy" id="1940612"/>
    <lineage>
        <taxon>Bacteria</taxon>
        <taxon>Pseudomonadati</taxon>
        <taxon>Pseudomonadota</taxon>
        <taxon>Betaproteobacteria</taxon>
        <taxon>Burkholderiales</taxon>
        <taxon>Alcaligenaceae</taxon>
        <taxon>Pigmentiphaga</taxon>
    </lineage>
</organism>
<dbReference type="RefSeq" id="WP_148818675.1">
    <property type="nucleotide sequence ID" value="NZ_CP043046.1"/>
</dbReference>
<protein>
    <submittedName>
        <fullName evidence="8">ATP synthase subunit I</fullName>
    </submittedName>
</protein>
<evidence type="ECO:0000256" key="1">
    <source>
        <dbReference type="ARBA" id="ARBA00004651"/>
    </source>
</evidence>
<evidence type="ECO:0000313" key="8">
    <source>
        <dbReference type="EMBL" id="QEI08992.1"/>
    </source>
</evidence>
<dbReference type="Proteomes" id="UP000325161">
    <property type="component" value="Chromosome"/>
</dbReference>
<feature type="region of interest" description="Disordered" evidence="6">
    <location>
        <begin position="1"/>
        <end position="100"/>
    </location>
</feature>
<keyword evidence="4 7" id="KW-1133">Transmembrane helix</keyword>
<evidence type="ECO:0000256" key="4">
    <source>
        <dbReference type="ARBA" id="ARBA00022989"/>
    </source>
</evidence>
<feature type="compositionally biased region" description="Low complexity" evidence="6">
    <location>
        <begin position="58"/>
        <end position="76"/>
    </location>
</feature>
<feature type="transmembrane region" description="Helical" evidence="7">
    <location>
        <begin position="123"/>
        <end position="145"/>
    </location>
</feature>
<dbReference type="KEGG" id="pacr:FXN63_26445"/>
<feature type="transmembrane region" description="Helical" evidence="7">
    <location>
        <begin position="211"/>
        <end position="234"/>
    </location>
</feature>
<feature type="transmembrane region" description="Helical" evidence="7">
    <location>
        <begin position="151"/>
        <end position="173"/>
    </location>
</feature>
<keyword evidence="9" id="KW-1185">Reference proteome</keyword>
<dbReference type="GO" id="GO:0005886">
    <property type="term" value="C:plasma membrane"/>
    <property type="evidence" value="ECO:0007669"/>
    <property type="project" value="UniProtKB-SubCell"/>
</dbReference>
<comment type="subcellular location">
    <subcellularLocation>
        <location evidence="1">Cell membrane</location>
        <topology evidence="1">Multi-pass membrane protein</topology>
    </subcellularLocation>
</comment>
<accession>A0A5C0B324</accession>
<evidence type="ECO:0000256" key="3">
    <source>
        <dbReference type="ARBA" id="ARBA00022692"/>
    </source>
</evidence>
<keyword evidence="5 7" id="KW-0472">Membrane</keyword>
<evidence type="ECO:0000313" key="9">
    <source>
        <dbReference type="Proteomes" id="UP000325161"/>
    </source>
</evidence>
<dbReference type="OrthoDB" id="9181271at2"/>
<sequence>MSKKTGNIRNSRKTSSSKTGNTRTDAGGAGSSARTTHPGNVVVGKSAGGKGAGKDFPRSAGSSGSNRAARRSNAGAPKQGWKTWEDDDAFAGGRRGKDEIQEPVVPVSPEVVAQLRRESQQSLVRSVAVQWTVCVVVALIALLIGGVNAGLSGLLGAACVTLPNSLLAFKLLMNSLRPDGGSSTTVLVGEFVKIGAVVLLLVLVVKLGGALIVWPALLAGLIAALKSYWVMLALDSIQRKGR</sequence>
<gene>
    <name evidence="8" type="ORF">FXN63_26445</name>
</gene>
<dbReference type="AlphaFoldDB" id="A0A5C0B324"/>
<keyword evidence="2" id="KW-1003">Cell membrane</keyword>
<dbReference type="Pfam" id="PF03899">
    <property type="entry name" value="ATP-synt_I"/>
    <property type="match status" value="1"/>
</dbReference>
<reference evidence="8 9" key="1">
    <citation type="submission" date="2019-08" db="EMBL/GenBank/DDBJ databases">
        <title>Amphibian skin-associated Pigmentiphaga: genome sequence and occurrence across geography and hosts.</title>
        <authorList>
            <person name="Bletz M.C."/>
            <person name="Bunk B."/>
            <person name="Sproeer C."/>
            <person name="Biwer P."/>
            <person name="Reiter S."/>
            <person name="Rabemananjara F.C.E."/>
            <person name="Schulz S."/>
            <person name="Overmann J."/>
            <person name="Vences M."/>
        </authorList>
    </citation>
    <scope>NUCLEOTIDE SEQUENCE [LARGE SCALE GENOMIC DNA]</scope>
    <source>
        <strain evidence="8 9">Mada1488</strain>
    </source>
</reference>
<evidence type="ECO:0000256" key="2">
    <source>
        <dbReference type="ARBA" id="ARBA00022475"/>
    </source>
</evidence>
<dbReference type="EMBL" id="CP043046">
    <property type="protein sequence ID" value="QEI08992.1"/>
    <property type="molecule type" value="Genomic_DNA"/>
</dbReference>
<evidence type="ECO:0000256" key="5">
    <source>
        <dbReference type="ARBA" id="ARBA00023136"/>
    </source>
</evidence>
<name>A0A5C0B324_9BURK</name>
<dbReference type="InterPro" id="IPR005598">
    <property type="entry name" value="ATP_synth_I"/>
</dbReference>
<feature type="transmembrane region" description="Helical" evidence="7">
    <location>
        <begin position="185"/>
        <end position="205"/>
    </location>
</feature>
<evidence type="ECO:0000256" key="7">
    <source>
        <dbReference type="SAM" id="Phobius"/>
    </source>
</evidence>